<dbReference type="Proteomes" id="UP000823399">
    <property type="component" value="Unassembled WGS sequence"/>
</dbReference>
<keyword evidence="1" id="KW-0732">Signal</keyword>
<gene>
    <name evidence="2" type="ORF">F5147DRAFT_756564</name>
</gene>
<evidence type="ECO:0000313" key="3">
    <source>
        <dbReference type="Proteomes" id="UP000823399"/>
    </source>
</evidence>
<reference evidence="2" key="1">
    <citation type="journal article" date="2020" name="New Phytol.">
        <title>Comparative genomics reveals dynamic genome evolution in host specialist ectomycorrhizal fungi.</title>
        <authorList>
            <person name="Lofgren L.A."/>
            <person name="Nguyen N.H."/>
            <person name="Vilgalys R."/>
            <person name="Ruytinx J."/>
            <person name="Liao H.L."/>
            <person name="Branco S."/>
            <person name="Kuo A."/>
            <person name="LaButti K."/>
            <person name="Lipzen A."/>
            <person name="Andreopoulos W."/>
            <person name="Pangilinan J."/>
            <person name="Riley R."/>
            <person name="Hundley H."/>
            <person name="Na H."/>
            <person name="Barry K."/>
            <person name="Grigoriev I.V."/>
            <person name="Stajich J.E."/>
            <person name="Kennedy P.G."/>
        </authorList>
    </citation>
    <scope>NUCLEOTIDE SEQUENCE</scope>
    <source>
        <strain evidence="2">FC423</strain>
    </source>
</reference>
<evidence type="ECO:0000256" key="1">
    <source>
        <dbReference type="SAM" id="SignalP"/>
    </source>
</evidence>
<feature type="signal peptide" evidence="1">
    <location>
        <begin position="1"/>
        <end position="22"/>
    </location>
</feature>
<keyword evidence="3" id="KW-1185">Reference proteome</keyword>
<organism evidence="2 3">
    <name type="scientific">Suillus discolor</name>
    <dbReference type="NCBI Taxonomy" id="1912936"/>
    <lineage>
        <taxon>Eukaryota</taxon>
        <taxon>Fungi</taxon>
        <taxon>Dikarya</taxon>
        <taxon>Basidiomycota</taxon>
        <taxon>Agaricomycotina</taxon>
        <taxon>Agaricomycetes</taxon>
        <taxon>Agaricomycetidae</taxon>
        <taxon>Boletales</taxon>
        <taxon>Suillineae</taxon>
        <taxon>Suillaceae</taxon>
        <taxon>Suillus</taxon>
    </lineage>
</organism>
<evidence type="ECO:0000313" key="2">
    <source>
        <dbReference type="EMBL" id="KAG2120571.1"/>
    </source>
</evidence>
<protein>
    <submittedName>
        <fullName evidence="2">Uncharacterized protein</fullName>
    </submittedName>
</protein>
<dbReference type="RefSeq" id="XP_041299947.1">
    <property type="nucleotide sequence ID" value="XM_041440351.1"/>
</dbReference>
<sequence>MRFSSAIQVVLAVITALTSISATPAQNPAGAEICDVYCLINKDCTSACSRDFSLCLNNACYIKRDGMKSWQDLLVIVLQNPAGAEICDVFCVTDEDCTKACPDYLLCFDASCHWGHDA</sequence>
<proteinExistence type="predicted"/>
<feature type="chain" id="PRO_5040180005" evidence="1">
    <location>
        <begin position="23"/>
        <end position="118"/>
    </location>
</feature>
<accession>A0A9P7FMB3</accession>
<comment type="caution">
    <text evidence="2">The sequence shown here is derived from an EMBL/GenBank/DDBJ whole genome shotgun (WGS) entry which is preliminary data.</text>
</comment>
<name>A0A9P7FMB3_9AGAM</name>
<dbReference type="GeneID" id="64702610"/>
<dbReference type="EMBL" id="JABBWM010000001">
    <property type="protein sequence ID" value="KAG2120571.1"/>
    <property type="molecule type" value="Genomic_DNA"/>
</dbReference>
<dbReference type="AlphaFoldDB" id="A0A9P7FMB3"/>